<reference evidence="2 3" key="1">
    <citation type="submission" date="2014-04" db="EMBL/GenBank/DDBJ databases">
        <authorList>
            <consortium name="DOE Joint Genome Institute"/>
            <person name="Kuo A."/>
            <person name="Gay G."/>
            <person name="Dore J."/>
            <person name="Kohler A."/>
            <person name="Nagy L.G."/>
            <person name="Floudas D."/>
            <person name="Copeland A."/>
            <person name="Barry K.W."/>
            <person name="Cichocki N."/>
            <person name="Veneault-Fourrey C."/>
            <person name="LaButti K."/>
            <person name="Lindquist E.A."/>
            <person name="Lipzen A."/>
            <person name="Lundell T."/>
            <person name="Morin E."/>
            <person name="Murat C."/>
            <person name="Sun H."/>
            <person name="Tunlid A."/>
            <person name="Henrissat B."/>
            <person name="Grigoriev I.V."/>
            <person name="Hibbett D.S."/>
            <person name="Martin F."/>
            <person name="Nordberg H.P."/>
            <person name="Cantor M.N."/>
            <person name="Hua S.X."/>
        </authorList>
    </citation>
    <scope>NUCLEOTIDE SEQUENCE [LARGE SCALE GENOMIC DNA]</scope>
    <source>
        <strain evidence="3">h7</strain>
    </source>
</reference>
<dbReference type="Proteomes" id="UP000053424">
    <property type="component" value="Unassembled WGS sequence"/>
</dbReference>
<name>A0A0C3CHP3_HEBCY</name>
<evidence type="ECO:0000256" key="1">
    <source>
        <dbReference type="SAM" id="MobiDB-lite"/>
    </source>
</evidence>
<feature type="compositionally biased region" description="Pro residues" evidence="1">
    <location>
        <begin position="104"/>
        <end position="122"/>
    </location>
</feature>
<accession>A0A0C3CHP3</accession>
<dbReference type="HOGENOM" id="CLU_1245513_0_0_1"/>
<proteinExistence type="predicted"/>
<sequence length="222" mass="24938">MTEYDYSPEAYERYLATQTRIANWVDKTEQHRPYFQPAVPSGSPPANPSRPSYDSLSKPKHSSPPPPARHHPQQYVQPQQRRQLYIHPPPPESESSDGYGDGPGPMPLPSPGMMFPPQPAYPHPAQAMGHHPMLSPPPMMMPQTYTMPPHKSSRSSHRPHSLRSDSRSRSHYSPAYYRMASPPVSPGYQYHYPPAVAGGQPGYFMMQPHRGSQKPMMVSTSS</sequence>
<protein>
    <submittedName>
        <fullName evidence="2">Uncharacterized protein</fullName>
    </submittedName>
</protein>
<keyword evidence="3" id="KW-1185">Reference proteome</keyword>
<evidence type="ECO:0000313" key="2">
    <source>
        <dbReference type="EMBL" id="KIM48255.1"/>
    </source>
</evidence>
<dbReference type="OrthoDB" id="2976199at2759"/>
<feature type="compositionally biased region" description="Low complexity" evidence="1">
    <location>
        <begin position="123"/>
        <end position="133"/>
    </location>
</feature>
<dbReference type="AlphaFoldDB" id="A0A0C3CHP3"/>
<dbReference type="EMBL" id="KN831769">
    <property type="protein sequence ID" value="KIM48255.1"/>
    <property type="molecule type" value="Genomic_DNA"/>
</dbReference>
<organism evidence="2 3">
    <name type="scientific">Hebeloma cylindrosporum</name>
    <dbReference type="NCBI Taxonomy" id="76867"/>
    <lineage>
        <taxon>Eukaryota</taxon>
        <taxon>Fungi</taxon>
        <taxon>Dikarya</taxon>
        <taxon>Basidiomycota</taxon>
        <taxon>Agaricomycotina</taxon>
        <taxon>Agaricomycetes</taxon>
        <taxon>Agaricomycetidae</taxon>
        <taxon>Agaricales</taxon>
        <taxon>Agaricineae</taxon>
        <taxon>Hymenogastraceae</taxon>
        <taxon>Hebeloma</taxon>
    </lineage>
</organism>
<feature type="region of interest" description="Disordered" evidence="1">
    <location>
        <begin position="32"/>
        <end position="174"/>
    </location>
</feature>
<gene>
    <name evidence="2" type="ORF">M413DRAFT_226400</name>
</gene>
<feature type="compositionally biased region" description="Basic residues" evidence="1">
    <location>
        <begin position="151"/>
        <end position="161"/>
    </location>
</feature>
<evidence type="ECO:0000313" key="3">
    <source>
        <dbReference type="Proteomes" id="UP000053424"/>
    </source>
</evidence>
<feature type="compositionally biased region" description="Low complexity" evidence="1">
    <location>
        <begin position="73"/>
        <end position="83"/>
    </location>
</feature>
<reference evidence="3" key="2">
    <citation type="submission" date="2015-01" db="EMBL/GenBank/DDBJ databases">
        <title>Evolutionary Origins and Diversification of the Mycorrhizal Mutualists.</title>
        <authorList>
            <consortium name="DOE Joint Genome Institute"/>
            <consortium name="Mycorrhizal Genomics Consortium"/>
            <person name="Kohler A."/>
            <person name="Kuo A."/>
            <person name="Nagy L.G."/>
            <person name="Floudas D."/>
            <person name="Copeland A."/>
            <person name="Barry K.W."/>
            <person name="Cichocki N."/>
            <person name="Veneault-Fourrey C."/>
            <person name="LaButti K."/>
            <person name="Lindquist E.A."/>
            <person name="Lipzen A."/>
            <person name="Lundell T."/>
            <person name="Morin E."/>
            <person name="Murat C."/>
            <person name="Riley R."/>
            <person name="Ohm R."/>
            <person name="Sun H."/>
            <person name="Tunlid A."/>
            <person name="Henrissat B."/>
            <person name="Grigoriev I.V."/>
            <person name="Hibbett D.S."/>
            <person name="Martin F."/>
        </authorList>
    </citation>
    <scope>NUCLEOTIDE SEQUENCE [LARGE SCALE GENOMIC DNA]</scope>
    <source>
        <strain evidence="3">h7</strain>
    </source>
</reference>
<feature type="compositionally biased region" description="Low complexity" evidence="1">
    <location>
        <begin position="141"/>
        <end position="150"/>
    </location>
</feature>